<feature type="chain" id="PRO_5029680185" description="Transporter" evidence="1">
    <location>
        <begin position="23"/>
        <end position="276"/>
    </location>
</feature>
<evidence type="ECO:0000313" key="3">
    <source>
        <dbReference type="Proteomes" id="UP000466586"/>
    </source>
</evidence>
<accession>A0A7K1YFN4</accession>
<evidence type="ECO:0000256" key="1">
    <source>
        <dbReference type="SAM" id="SignalP"/>
    </source>
</evidence>
<evidence type="ECO:0000313" key="2">
    <source>
        <dbReference type="EMBL" id="MXV53231.1"/>
    </source>
</evidence>
<evidence type="ECO:0008006" key="4">
    <source>
        <dbReference type="Google" id="ProtNLM"/>
    </source>
</evidence>
<comment type="caution">
    <text evidence="2">The sequence shown here is derived from an EMBL/GenBank/DDBJ whole genome shotgun (WGS) entry which is preliminary data.</text>
</comment>
<proteinExistence type="predicted"/>
<feature type="signal peptide" evidence="1">
    <location>
        <begin position="1"/>
        <end position="22"/>
    </location>
</feature>
<keyword evidence="3" id="KW-1185">Reference proteome</keyword>
<dbReference type="Proteomes" id="UP000466586">
    <property type="component" value="Unassembled WGS sequence"/>
</dbReference>
<name>A0A7K1YFN4_9SPHI</name>
<dbReference type="AlphaFoldDB" id="A0A7K1YFN4"/>
<keyword evidence="1" id="KW-0732">Signal</keyword>
<organism evidence="2 3">
    <name type="scientific">Hufsiella arboris</name>
    <dbReference type="NCBI Taxonomy" id="2695275"/>
    <lineage>
        <taxon>Bacteria</taxon>
        <taxon>Pseudomonadati</taxon>
        <taxon>Bacteroidota</taxon>
        <taxon>Sphingobacteriia</taxon>
        <taxon>Sphingobacteriales</taxon>
        <taxon>Sphingobacteriaceae</taxon>
        <taxon>Hufsiella</taxon>
    </lineage>
</organism>
<reference evidence="2 3" key="1">
    <citation type="submission" date="2019-11" db="EMBL/GenBank/DDBJ databases">
        <title>Pedobacter sp. HMF7647 Genome sequencing and assembly.</title>
        <authorList>
            <person name="Kang H."/>
            <person name="Kim H."/>
            <person name="Joh K."/>
        </authorList>
    </citation>
    <scope>NUCLEOTIDE SEQUENCE [LARGE SCALE GENOMIC DNA]</scope>
    <source>
        <strain evidence="2 3">HMF7647</strain>
    </source>
</reference>
<gene>
    <name evidence="2" type="ORF">GS399_19875</name>
</gene>
<dbReference type="EMBL" id="WVHT01000015">
    <property type="protein sequence ID" value="MXV53231.1"/>
    <property type="molecule type" value="Genomic_DNA"/>
</dbReference>
<protein>
    <recommendedName>
        <fullName evidence="4">Transporter</fullName>
    </recommendedName>
</protein>
<dbReference type="RefSeq" id="WP_160846404.1">
    <property type="nucleotide sequence ID" value="NZ_WVHT01000015.1"/>
</dbReference>
<sequence length="276" mass="29734">MLKFLLRLVFLSLIARPYYSCAQQDTTGSVNTEKQSAQALADKLSNPVASMISVPFQNNTDWGIGDYNGSKNTLNFQPVIPITLSKNLNLITRLVLPFITQQDVLGPGTHETGLADATISGFFSSSHPKNGFIWGFGPALLIPTATSEYLGTKKFGVGPTALVLKQGKGNTVGFLANQLWSVAGDKDRQDVNQLFVQPFFSHSFKSGAALGGNMELTQNWEGHTITLFLNPVISGITKIGKQPVQLAVGPRIPLAGPDAVRPAFGIRSVLIFVFAQ</sequence>